<dbReference type="Proteomes" id="UP000828390">
    <property type="component" value="Unassembled WGS sequence"/>
</dbReference>
<gene>
    <name evidence="1" type="ORF">DPMN_163300</name>
</gene>
<organism evidence="1 2">
    <name type="scientific">Dreissena polymorpha</name>
    <name type="common">Zebra mussel</name>
    <name type="synonym">Mytilus polymorpha</name>
    <dbReference type="NCBI Taxonomy" id="45954"/>
    <lineage>
        <taxon>Eukaryota</taxon>
        <taxon>Metazoa</taxon>
        <taxon>Spiralia</taxon>
        <taxon>Lophotrochozoa</taxon>
        <taxon>Mollusca</taxon>
        <taxon>Bivalvia</taxon>
        <taxon>Autobranchia</taxon>
        <taxon>Heteroconchia</taxon>
        <taxon>Euheterodonta</taxon>
        <taxon>Imparidentia</taxon>
        <taxon>Neoheterodontei</taxon>
        <taxon>Myida</taxon>
        <taxon>Dreissenoidea</taxon>
        <taxon>Dreissenidae</taxon>
        <taxon>Dreissena</taxon>
    </lineage>
</organism>
<dbReference type="PANTHER" id="PTHR35558:SF1">
    <property type="entry name" value="ENDONUCLEASE_EXONUCLEASE_PHOSPHATASE DOMAIN-CONTAINING PROTEIN"/>
    <property type="match status" value="1"/>
</dbReference>
<evidence type="ECO:0000313" key="2">
    <source>
        <dbReference type="Proteomes" id="UP000828390"/>
    </source>
</evidence>
<sequence>MAVYIVHHKDEAPSLLKYMFNIREPNKQIGLAWRTYDVQFRLRQEVSPAPWALINTDLWWRCSLSRDNVPSSSETVRGRTGNSYPCIDFNKGSCAWPVCRFAHVCSRCGAYHQPHHASAEIHWPHQEARPFFFPVQGTGLALTEGPVMANPVKQDPCNFDLSSIAPTPVNFTSLSRAFAAYENRVDADIILDGFANGFKLHYSGPRLPRDSDNLKSAEYLSVIVKQKNDKKKI</sequence>
<name>A0A9D4ERS0_DREPO</name>
<evidence type="ECO:0000313" key="1">
    <source>
        <dbReference type="EMBL" id="KAH3785215.1"/>
    </source>
</evidence>
<reference evidence="1" key="1">
    <citation type="journal article" date="2019" name="bioRxiv">
        <title>The Genome of the Zebra Mussel, Dreissena polymorpha: A Resource for Invasive Species Research.</title>
        <authorList>
            <person name="McCartney M.A."/>
            <person name="Auch B."/>
            <person name="Kono T."/>
            <person name="Mallez S."/>
            <person name="Zhang Y."/>
            <person name="Obille A."/>
            <person name="Becker A."/>
            <person name="Abrahante J.E."/>
            <person name="Garbe J."/>
            <person name="Badalamenti J.P."/>
            <person name="Herman A."/>
            <person name="Mangelson H."/>
            <person name="Liachko I."/>
            <person name="Sullivan S."/>
            <person name="Sone E.D."/>
            <person name="Koren S."/>
            <person name="Silverstein K.A.T."/>
            <person name="Beckman K.B."/>
            <person name="Gohl D.M."/>
        </authorList>
    </citation>
    <scope>NUCLEOTIDE SEQUENCE</scope>
    <source>
        <strain evidence="1">Duluth1</strain>
        <tissue evidence="1">Whole animal</tissue>
    </source>
</reference>
<dbReference type="AlphaFoldDB" id="A0A9D4ERS0"/>
<reference evidence="1" key="2">
    <citation type="submission" date="2020-11" db="EMBL/GenBank/DDBJ databases">
        <authorList>
            <person name="McCartney M.A."/>
            <person name="Auch B."/>
            <person name="Kono T."/>
            <person name="Mallez S."/>
            <person name="Becker A."/>
            <person name="Gohl D.M."/>
            <person name="Silverstein K.A.T."/>
            <person name="Koren S."/>
            <person name="Bechman K.B."/>
            <person name="Herman A."/>
            <person name="Abrahante J.E."/>
            <person name="Garbe J."/>
        </authorList>
    </citation>
    <scope>NUCLEOTIDE SEQUENCE</scope>
    <source>
        <strain evidence="1">Duluth1</strain>
        <tissue evidence="1">Whole animal</tissue>
    </source>
</reference>
<protein>
    <recommendedName>
        <fullName evidence="3">C3H1-type domain-containing protein</fullName>
    </recommendedName>
</protein>
<evidence type="ECO:0008006" key="3">
    <source>
        <dbReference type="Google" id="ProtNLM"/>
    </source>
</evidence>
<accession>A0A9D4ERS0</accession>
<dbReference type="PANTHER" id="PTHR35558">
    <property type="entry name" value="SGNH_HYDRO DOMAIN-CONTAINING PROTEIN"/>
    <property type="match status" value="1"/>
</dbReference>
<keyword evidence="2" id="KW-1185">Reference proteome</keyword>
<proteinExistence type="predicted"/>
<dbReference type="EMBL" id="JAIWYP010000008">
    <property type="protein sequence ID" value="KAH3785215.1"/>
    <property type="molecule type" value="Genomic_DNA"/>
</dbReference>
<comment type="caution">
    <text evidence="1">The sequence shown here is derived from an EMBL/GenBank/DDBJ whole genome shotgun (WGS) entry which is preliminary data.</text>
</comment>